<dbReference type="InterPro" id="IPR007295">
    <property type="entry name" value="DUF402"/>
</dbReference>
<dbReference type="PANTHER" id="PTHR41271:SF1">
    <property type="entry name" value="DUF402 DOMAIN-CONTAINING PROTEIN"/>
    <property type="match status" value="1"/>
</dbReference>
<gene>
    <name evidence="2" type="ORF">HUW50_23135</name>
</gene>
<dbReference type="SUPFAM" id="SSF159234">
    <property type="entry name" value="FomD-like"/>
    <property type="match status" value="1"/>
</dbReference>
<organism evidence="2 3">
    <name type="scientific">Metabacillus elymi</name>
    <dbReference type="NCBI Taxonomy" id="2745198"/>
    <lineage>
        <taxon>Bacteria</taxon>
        <taxon>Bacillati</taxon>
        <taxon>Bacillota</taxon>
        <taxon>Bacilli</taxon>
        <taxon>Bacillales</taxon>
        <taxon>Bacillaceae</taxon>
        <taxon>Metabacillus</taxon>
    </lineage>
</organism>
<evidence type="ECO:0000313" key="3">
    <source>
        <dbReference type="Proteomes" id="UP000515490"/>
    </source>
</evidence>
<dbReference type="EMBL" id="CP055263">
    <property type="protein sequence ID" value="QNF30107.1"/>
    <property type="molecule type" value="Genomic_DNA"/>
</dbReference>
<feature type="domain" description="DUF402" evidence="1">
    <location>
        <begin position="52"/>
        <end position="122"/>
    </location>
</feature>
<sequence length="122" mass="14577">MNKRFGKIIERKIRYDSTIIEHKCLLLKAQNQQIVLFHKIQNSFTMTAEKAKLTIPKGSYTIAHYWIHRPYNVYIWRDNKGNYLGSYFNLARNTFMTDQFVSFEDMIIDIMVLPNGDYFILD</sequence>
<dbReference type="InterPro" id="IPR035930">
    <property type="entry name" value="FomD-like_sf"/>
</dbReference>
<name>A0ABX6S922_9BACI</name>
<dbReference type="PANTHER" id="PTHR41271">
    <property type="entry name" value="DUF402 DOMAIN-CONTAINING PROTEIN"/>
    <property type="match status" value="1"/>
</dbReference>
<reference evidence="2 3" key="1">
    <citation type="submission" date="2020-06" db="EMBL/GenBank/DDBJ databases">
        <title>Metabacillus dokdonensis sp. nov., isolated from the rhizosphere of Elymus tsukushiensis, a plant native to the Dokdo Islands, Republic of Korea.</title>
        <authorList>
            <person name="Lee S.Y."/>
            <person name="Hwang Y.J."/>
            <person name="Son J.S."/>
            <person name="Ghim S.Y."/>
        </authorList>
    </citation>
    <scope>NUCLEOTIDE SEQUENCE [LARGE SCALE GENOMIC DNA]</scope>
    <source>
        <strain evidence="2 3">KUDC1714</strain>
    </source>
</reference>
<dbReference type="Gene3D" id="2.40.380.10">
    <property type="entry name" value="FomD-like"/>
    <property type="match status" value="1"/>
</dbReference>
<evidence type="ECO:0000259" key="1">
    <source>
        <dbReference type="Pfam" id="PF04167"/>
    </source>
</evidence>
<dbReference type="Proteomes" id="UP000515490">
    <property type="component" value="Chromosome"/>
</dbReference>
<protein>
    <submittedName>
        <fullName evidence="2">DUF402 domain-containing protein</fullName>
    </submittedName>
</protein>
<evidence type="ECO:0000313" key="2">
    <source>
        <dbReference type="EMBL" id="QNF30107.1"/>
    </source>
</evidence>
<dbReference type="Pfam" id="PF04167">
    <property type="entry name" value="DUF402"/>
    <property type="match status" value="1"/>
</dbReference>
<keyword evidence="3" id="KW-1185">Reference proteome</keyword>
<accession>A0ABX6S922</accession>
<proteinExistence type="predicted"/>